<dbReference type="Gene3D" id="3.40.30.10">
    <property type="entry name" value="Glutaredoxin"/>
    <property type="match status" value="1"/>
</dbReference>
<protein>
    <submittedName>
        <fullName evidence="1">Glutaredoxin family protein</fullName>
    </submittedName>
</protein>
<dbReference type="InterPro" id="IPR036249">
    <property type="entry name" value="Thioredoxin-like_sf"/>
</dbReference>
<accession>A0A3L9LB62</accession>
<sequence>MTAHPAPRTPAAPRASGLLAGVDWTRPRHEVVLLTKPGCHLCEDARAVVAAVCRETGSAVREQDITGDPALLRDYAEFVPVVFVDGAPWDRWRIDPDRLRAVLD</sequence>
<dbReference type="Proteomes" id="UP000277871">
    <property type="component" value="Unassembled WGS sequence"/>
</dbReference>
<name>A0A3L9LB62_9MICC</name>
<dbReference type="InterPro" id="IPR008554">
    <property type="entry name" value="Glutaredoxin-like"/>
</dbReference>
<reference evidence="1 2" key="1">
    <citation type="submission" date="2018-10" db="EMBL/GenBank/DDBJ databases">
        <title>Kocuria tytonicola, new bacteria from the preen glands of American barn owls (Tyto furcata).</title>
        <authorList>
            <person name="Braun M.S."/>
            <person name="Wang E."/>
            <person name="Zimmermann S."/>
            <person name="Boutin S."/>
            <person name="Wagner H."/>
            <person name="Wink M."/>
        </authorList>
    </citation>
    <scope>NUCLEOTIDE SEQUENCE [LARGE SCALE GENOMIC DNA]</scope>
    <source>
        <strain evidence="1 2">473</strain>
    </source>
</reference>
<dbReference type="SUPFAM" id="SSF52833">
    <property type="entry name" value="Thioredoxin-like"/>
    <property type="match status" value="1"/>
</dbReference>
<organism evidence="1 2">
    <name type="scientific">Kocuria tytonicola</name>
    <dbReference type="NCBI Taxonomy" id="2055946"/>
    <lineage>
        <taxon>Bacteria</taxon>
        <taxon>Bacillati</taxon>
        <taxon>Actinomycetota</taxon>
        <taxon>Actinomycetes</taxon>
        <taxon>Micrococcales</taxon>
        <taxon>Micrococcaceae</taxon>
        <taxon>Kocuria</taxon>
    </lineage>
</organism>
<dbReference type="Pfam" id="PF05768">
    <property type="entry name" value="Glrx-like"/>
    <property type="match status" value="1"/>
</dbReference>
<dbReference type="RefSeq" id="WP_121864778.1">
    <property type="nucleotide sequence ID" value="NZ_RDEX01000001.1"/>
</dbReference>
<dbReference type="AlphaFoldDB" id="A0A3L9LB62"/>
<gene>
    <name evidence="1" type="ORF">EAE32_03670</name>
</gene>
<evidence type="ECO:0000313" key="1">
    <source>
        <dbReference type="EMBL" id="RLY95159.1"/>
    </source>
</evidence>
<keyword evidence="2" id="KW-1185">Reference proteome</keyword>
<dbReference type="EMBL" id="RDEX01000001">
    <property type="protein sequence ID" value="RLY95159.1"/>
    <property type="molecule type" value="Genomic_DNA"/>
</dbReference>
<proteinExistence type="predicted"/>
<evidence type="ECO:0000313" key="2">
    <source>
        <dbReference type="Proteomes" id="UP000277871"/>
    </source>
</evidence>
<comment type="caution">
    <text evidence="1">The sequence shown here is derived from an EMBL/GenBank/DDBJ whole genome shotgun (WGS) entry which is preliminary data.</text>
</comment>